<dbReference type="Pfam" id="PF00999">
    <property type="entry name" value="Na_H_Exchanger"/>
    <property type="match status" value="1"/>
</dbReference>
<feature type="transmembrane region" description="Helical" evidence="7">
    <location>
        <begin position="110"/>
        <end position="130"/>
    </location>
</feature>
<dbReference type="PROSITE" id="PS51201">
    <property type="entry name" value="RCK_N"/>
    <property type="match status" value="1"/>
</dbReference>
<dbReference type="Pfam" id="PF02254">
    <property type="entry name" value="TrkA_N"/>
    <property type="match status" value="1"/>
</dbReference>
<feature type="transmembrane region" description="Helical" evidence="7">
    <location>
        <begin position="270"/>
        <end position="294"/>
    </location>
</feature>
<evidence type="ECO:0000259" key="8">
    <source>
        <dbReference type="PROSITE" id="PS51201"/>
    </source>
</evidence>
<dbReference type="GO" id="GO:0015297">
    <property type="term" value="F:antiporter activity"/>
    <property type="evidence" value="ECO:0007669"/>
    <property type="project" value="InterPro"/>
</dbReference>
<feature type="domain" description="RCK N-terminal" evidence="8">
    <location>
        <begin position="378"/>
        <end position="495"/>
    </location>
</feature>
<dbReference type="EMBL" id="LAZR01000008">
    <property type="protein sequence ID" value="KKO09008.1"/>
    <property type="molecule type" value="Genomic_DNA"/>
</dbReference>
<dbReference type="GO" id="GO:1902600">
    <property type="term" value="P:proton transmembrane transport"/>
    <property type="evidence" value="ECO:0007669"/>
    <property type="project" value="InterPro"/>
</dbReference>
<comment type="similarity">
    <text evidence="2">Belongs to the monovalent cation:proton antiporter 2 (CPA2) transporter (TC 2.A.37) family.</text>
</comment>
<feature type="transmembrane region" description="Helical" evidence="7">
    <location>
        <begin position="168"/>
        <end position="184"/>
    </location>
</feature>
<dbReference type="Gene3D" id="1.20.1530.20">
    <property type="match status" value="1"/>
</dbReference>
<protein>
    <recommendedName>
        <fullName evidence="8">RCK N-terminal domain-containing protein</fullName>
    </recommendedName>
</protein>
<dbReference type="GO" id="GO:0016020">
    <property type="term" value="C:membrane"/>
    <property type="evidence" value="ECO:0007669"/>
    <property type="project" value="UniProtKB-SubCell"/>
</dbReference>
<proteinExistence type="inferred from homology"/>
<feature type="transmembrane region" description="Helical" evidence="7">
    <location>
        <begin position="81"/>
        <end position="104"/>
    </location>
</feature>
<reference evidence="9" key="1">
    <citation type="journal article" date="2015" name="Nature">
        <title>Complex archaea that bridge the gap between prokaryotes and eukaryotes.</title>
        <authorList>
            <person name="Spang A."/>
            <person name="Saw J.H."/>
            <person name="Jorgensen S.L."/>
            <person name="Zaremba-Niedzwiedzka K."/>
            <person name="Martijn J."/>
            <person name="Lind A.E."/>
            <person name="van Eijk R."/>
            <person name="Schleper C."/>
            <person name="Guy L."/>
            <person name="Ettema T.J."/>
        </authorList>
    </citation>
    <scope>NUCLEOTIDE SEQUENCE</scope>
</reference>
<evidence type="ECO:0000256" key="7">
    <source>
        <dbReference type="SAM" id="Phobius"/>
    </source>
</evidence>
<evidence type="ECO:0000256" key="2">
    <source>
        <dbReference type="ARBA" id="ARBA00005551"/>
    </source>
</evidence>
<dbReference type="InterPro" id="IPR038770">
    <property type="entry name" value="Na+/solute_symporter_sf"/>
</dbReference>
<dbReference type="Gene3D" id="3.40.50.720">
    <property type="entry name" value="NAD(P)-binding Rossmann-like Domain"/>
    <property type="match status" value="1"/>
</dbReference>
<dbReference type="InterPro" id="IPR036291">
    <property type="entry name" value="NAD(P)-bd_dom_sf"/>
</dbReference>
<dbReference type="InterPro" id="IPR006153">
    <property type="entry name" value="Cation/H_exchanger_TM"/>
</dbReference>
<feature type="transmembrane region" description="Helical" evidence="7">
    <location>
        <begin position="326"/>
        <end position="348"/>
    </location>
</feature>
<dbReference type="InterPro" id="IPR003148">
    <property type="entry name" value="RCK_N"/>
</dbReference>
<keyword evidence="6 7" id="KW-0472">Membrane</keyword>
<comment type="subcellular location">
    <subcellularLocation>
        <location evidence="1">Membrane</location>
        <topology evidence="1">Multi-pass membrane protein</topology>
    </subcellularLocation>
</comment>
<dbReference type="SUPFAM" id="SSF51735">
    <property type="entry name" value="NAD(P)-binding Rossmann-fold domains"/>
    <property type="match status" value="1"/>
</dbReference>
<feature type="transmembrane region" description="Helical" evidence="7">
    <location>
        <begin position="301"/>
        <end position="320"/>
    </location>
</feature>
<gene>
    <name evidence="9" type="ORF">LCGC14_0041270</name>
</gene>
<feature type="transmembrane region" description="Helical" evidence="7">
    <location>
        <begin position="142"/>
        <end position="162"/>
    </location>
</feature>
<evidence type="ECO:0000256" key="3">
    <source>
        <dbReference type="ARBA" id="ARBA00022448"/>
    </source>
</evidence>
<dbReference type="PANTHER" id="PTHR42751">
    <property type="entry name" value="SODIUM/HYDROGEN EXCHANGER FAMILY/TRKA DOMAIN PROTEIN"/>
    <property type="match status" value="1"/>
</dbReference>
<feature type="transmembrane region" description="Helical" evidence="7">
    <location>
        <begin position="51"/>
        <end position="69"/>
    </location>
</feature>
<dbReference type="PANTHER" id="PTHR42751:SF1">
    <property type="entry name" value="CATION_PROTON ANTIPORTER YBAL-RELATED"/>
    <property type="match status" value="1"/>
</dbReference>
<feature type="transmembrane region" description="Helical" evidence="7">
    <location>
        <begin position="196"/>
        <end position="212"/>
    </location>
</feature>
<organism evidence="9">
    <name type="scientific">marine sediment metagenome</name>
    <dbReference type="NCBI Taxonomy" id="412755"/>
    <lineage>
        <taxon>unclassified sequences</taxon>
        <taxon>metagenomes</taxon>
        <taxon>ecological metagenomes</taxon>
    </lineage>
</organism>
<evidence type="ECO:0000256" key="1">
    <source>
        <dbReference type="ARBA" id="ARBA00004141"/>
    </source>
</evidence>
<keyword evidence="4 7" id="KW-0812">Transmembrane</keyword>
<sequence length="514" mass="55376">MFEVLVLSFAFFAGLLVKQIGLPPLVGFLAAGFALNAFGPMLGLPETAGDILHYVAHLGVLMLLFTVGLKLKISQLVQPQVIGGGLIHFAITVGVFTPGIYFFMDLDWNTALLIAMALGFSSTVLAAKILEGKREIGAFHGRVAIGILIIQDIIALGVIAVWSGETPSIWALWILGLPLLRPVLHKLLDLSGHDEILVLMGMVLALVIGGYGFQMVGVSGEIGALLMGVLLANHKRATEMSNSLWSLKEIFLVGFFLEIGMQGLPDMSDLAFALVFALILPLKGLLFFFILILFRLRARNAMLAGLSLTAYSEFGLIVSAAVLPEWIVPLALTVAISFVIAAPLNRFAHPLFTRFQRFLGAFERKSKHPDEEPAEFGDAQVLILGMGRTGSAAYDYLVAGGNSVIGLESDPYRVAAQIEKGRKVLYTDAEDSNFWHGADFSGIRAVVLAMDLVDAKVFAARQLRARGFTGAVISHALYEDHVARIIAAGADQTYLTMQEAGKGLGEHVQSALSK</sequence>
<evidence type="ECO:0000256" key="5">
    <source>
        <dbReference type="ARBA" id="ARBA00022989"/>
    </source>
</evidence>
<keyword evidence="5 7" id="KW-1133">Transmembrane helix</keyword>
<name>A0A0F9W9K6_9ZZZZ</name>
<evidence type="ECO:0000256" key="6">
    <source>
        <dbReference type="ARBA" id="ARBA00023136"/>
    </source>
</evidence>
<dbReference type="GO" id="GO:0006813">
    <property type="term" value="P:potassium ion transport"/>
    <property type="evidence" value="ECO:0007669"/>
    <property type="project" value="InterPro"/>
</dbReference>
<evidence type="ECO:0000256" key="4">
    <source>
        <dbReference type="ARBA" id="ARBA00022692"/>
    </source>
</evidence>
<dbReference type="AlphaFoldDB" id="A0A0F9W9K6"/>
<keyword evidence="3" id="KW-0813">Transport</keyword>
<comment type="caution">
    <text evidence="9">The sequence shown here is derived from an EMBL/GenBank/DDBJ whole genome shotgun (WGS) entry which is preliminary data.</text>
</comment>
<accession>A0A0F9W9K6</accession>
<evidence type="ECO:0000313" key="9">
    <source>
        <dbReference type="EMBL" id="KKO09008.1"/>
    </source>
</evidence>